<evidence type="ECO:0000313" key="2">
    <source>
        <dbReference type="EMBL" id="OCK75588.1"/>
    </source>
</evidence>
<gene>
    <name evidence="2" type="ORF">K432DRAFT_465452</name>
</gene>
<dbReference type="Proteomes" id="UP000250266">
    <property type="component" value="Unassembled WGS sequence"/>
</dbReference>
<evidence type="ECO:0000313" key="3">
    <source>
        <dbReference type="Proteomes" id="UP000250266"/>
    </source>
</evidence>
<dbReference type="EMBL" id="KV745298">
    <property type="protein sequence ID" value="OCK75588.1"/>
    <property type="molecule type" value="Genomic_DNA"/>
</dbReference>
<keyword evidence="3" id="KW-1185">Reference proteome</keyword>
<accession>A0A8E2JAR1</accession>
<reference evidence="2 3" key="1">
    <citation type="journal article" date="2016" name="Nat. Commun.">
        <title>Ectomycorrhizal ecology is imprinted in the genome of the dominant symbiotic fungus Cenococcum geophilum.</title>
        <authorList>
            <consortium name="DOE Joint Genome Institute"/>
            <person name="Peter M."/>
            <person name="Kohler A."/>
            <person name="Ohm R.A."/>
            <person name="Kuo A."/>
            <person name="Krutzmann J."/>
            <person name="Morin E."/>
            <person name="Arend M."/>
            <person name="Barry K.W."/>
            <person name="Binder M."/>
            <person name="Choi C."/>
            <person name="Clum A."/>
            <person name="Copeland A."/>
            <person name="Grisel N."/>
            <person name="Haridas S."/>
            <person name="Kipfer T."/>
            <person name="LaButti K."/>
            <person name="Lindquist E."/>
            <person name="Lipzen A."/>
            <person name="Maire R."/>
            <person name="Meier B."/>
            <person name="Mihaltcheva S."/>
            <person name="Molinier V."/>
            <person name="Murat C."/>
            <person name="Poggeler S."/>
            <person name="Quandt C.A."/>
            <person name="Sperisen C."/>
            <person name="Tritt A."/>
            <person name="Tisserant E."/>
            <person name="Crous P.W."/>
            <person name="Henrissat B."/>
            <person name="Nehls U."/>
            <person name="Egli S."/>
            <person name="Spatafora J.W."/>
            <person name="Grigoriev I.V."/>
            <person name="Martin F.M."/>
        </authorList>
    </citation>
    <scope>NUCLEOTIDE SEQUENCE [LARGE SCALE GENOMIC DNA]</scope>
    <source>
        <strain evidence="2 3">CBS 459.81</strain>
    </source>
</reference>
<feature type="region of interest" description="Disordered" evidence="1">
    <location>
        <begin position="34"/>
        <end position="53"/>
    </location>
</feature>
<sequence>MEAMYITKLSLACYKLTACVVGKSPAIRKLLTQLNRPSPHQSPPAESYGRQAHRRSLTADISLLKECPTVNSSPYGRLSGILTWQPVSAHMRISCRLKKKNKKKGGSDWFKDKEIAPTPRKSARSEKRRHIPDEEKVLRTLSKRSRTAIP</sequence>
<feature type="region of interest" description="Disordered" evidence="1">
    <location>
        <begin position="96"/>
        <end position="150"/>
    </location>
</feature>
<feature type="compositionally biased region" description="Basic and acidic residues" evidence="1">
    <location>
        <begin position="105"/>
        <end position="115"/>
    </location>
</feature>
<feature type="compositionally biased region" description="Basic residues" evidence="1">
    <location>
        <begin position="141"/>
        <end position="150"/>
    </location>
</feature>
<name>A0A8E2JAR1_9PEZI</name>
<proteinExistence type="predicted"/>
<protein>
    <submittedName>
        <fullName evidence="2">Uncharacterized protein</fullName>
    </submittedName>
</protein>
<organism evidence="2 3">
    <name type="scientific">Lepidopterella palustris CBS 459.81</name>
    <dbReference type="NCBI Taxonomy" id="1314670"/>
    <lineage>
        <taxon>Eukaryota</taxon>
        <taxon>Fungi</taxon>
        <taxon>Dikarya</taxon>
        <taxon>Ascomycota</taxon>
        <taxon>Pezizomycotina</taxon>
        <taxon>Dothideomycetes</taxon>
        <taxon>Pleosporomycetidae</taxon>
        <taxon>Mytilinidiales</taxon>
        <taxon>Argynnaceae</taxon>
        <taxon>Lepidopterella</taxon>
    </lineage>
</organism>
<dbReference type="AlphaFoldDB" id="A0A8E2JAR1"/>
<evidence type="ECO:0000256" key="1">
    <source>
        <dbReference type="SAM" id="MobiDB-lite"/>
    </source>
</evidence>